<keyword evidence="2" id="KW-0547">Nucleotide-binding</keyword>
<dbReference type="PANTHER" id="PTHR37739">
    <property type="entry name" value="KINESIN-LIKE PROTEIN KIN-12D"/>
    <property type="match status" value="1"/>
</dbReference>
<keyword evidence="4" id="KW-0175">Coiled coil</keyword>
<keyword evidence="3" id="KW-0067">ATP-binding</keyword>
<dbReference type="PANTHER" id="PTHR37739:SF18">
    <property type="entry name" value="KINESIN-LIKE PROTEIN KIN-12C"/>
    <property type="match status" value="1"/>
</dbReference>
<keyword evidence="8" id="KW-1185">Reference proteome</keyword>
<evidence type="ECO:0000256" key="3">
    <source>
        <dbReference type="ARBA" id="ARBA00022840"/>
    </source>
</evidence>
<evidence type="ECO:0000256" key="6">
    <source>
        <dbReference type="SAM" id="MobiDB-lite"/>
    </source>
</evidence>
<organism evidence="7 8">
    <name type="scientific">Vigna unguiculata</name>
    <name type="common">Cowpea</name>
    <dbReference type="NCBI Taxonomy" id="3917"/>
    <lineage>
        <taxon>Eukaryota</taxon>
        <taxon>Viridiplantae</taxon>
        <taxon>Streptophyta</taxon>
        <taxon>Embryophyta</taxon>
        <taxon>Tracheophyta</taxon>
        <taxon>Spermatophyta</taxon>
        <taxon>Magnoliopsida</taxon>
        <taxon>eudicotyledons</taxon>
        <taxon>Gunneridae</taxon>
        <taxon>Pentapetalae</taxon>
        <taxon>rosids</taxon>
        <taxon>fabids</taxon>
        <taxon>Fabales</taxon>
        <taxon>Fabaceae</taxon>
        <taxon>Papilionoideae</taxon>
        <taxon>50 kb inversion clade</taxon>
        <taxon>NPAAA clade</taxon>
        <taxon>indigoferoid/millettioid clade</taxon>
        <taxon>Phaseoleae</taxon>
        <taxon>Vigna</taxon>
    </lineage>
</organism>
<feature type="compositionally biased region" description="Polar residues" evidence="6">
    <location>
        <begin position="75"/>
        <end position="89"/>
    </location>
</feature>
<evidence type="ECO:0000256" key="2">
    <source>
        <dbReference type="ARBA" id="ARBA00022741"/>
    </source>
</evidence>
<keyword evidence="1" id="KW-0493">Microtubule</keyword>
<dbReference type="GO" id="GO:0005524">
    <property type="term" value="F:ATP binding"/>
    <property type="evidence" value="ECO:0007669"/>
    <property type="project" value="UniProtKB-KW"/>
</dbReference>
<name>A0A4D6KR39_VIGUN</name>
<evidence type="ECO:0000313" key="7">
    <source>
        <dbReference type="EMBL" id="QCD80118.1"/>
    </source>
</evidence>
<dbReference type="Proteomes" id="UP000501690">
    <property type="component" value="Linkage Group LG2"/>
</dbReference>
<keyword evidence="5" id="KW-0505">Motor protein</keyword>
<gene>
    <name evidence="7" type="ORF">DEO72_LG2g437</name>
</gene>
<accession>A0A4D6KR39</accession>
<protein>
    <submittedName>
        <fullName evidence="7">Kinesin family member 15</fullName>
    </submittedName>
</protein>
<feature type="compositionally biased region" description="Polar residues" evidence="6">
    <location>
        <begin position="37"/>
        <end position="48"/>
    </location>
</feature>
<dbReference type="GO" id="GO:0005874">
    <property type="term" value="C:microtubule"/>
    <property type="evidence" value="ECO:0007669"/>
    <property type="project" value="UniProtKB-KW"/>
</dbReference>
<feature type="region of interest" description="Disordered" evidence="6">
    <location>
        <begin position="1"/>
        <end position="92"/>
    </location>
</feature>
<dbReference type="EMBL" id="CP039346">
    <property type="protein sequence ID" value="QCD80118.1"/>
    <property type="molecule type" value="Genomic_DNA"/>
</dbReference>
<evidence type="ECO:0000256" key="4">
    <source>
        <dbReference type="ARBA" id="ARBA00023054"/>
    </source>
</evidence>
<evidence type="ECO:0000256" key="5">
    <source>
        <dbReference type="ARBA" id="ARBA00023175"/>
    </source>
</evidence>
<evidence type="ECO:0000256" key="1">
    <source>
        <dbReference type="ARBA" id="ARBA00022701"/>
    </source>
</evidence>
<reference evidence="7 8" key="1">
    <citation type="submission" date="2019-04" db="EMBL/GenBank/DDBJ databases">
        <title>An improved genome assembly and genetic linkage map for asparagus bean, Vigna unguiculata ssp. sesquipedialis.</title>
        <authorList>
            <person name="Xia Q."/>
            <person name="Zhang R."/>
            <person name="Dong Y."/>
        </authorList>
    </citation>
    <scope>NUCLEOTIDE SEQUENCE [LARGE SCALE GENOMIC DNA]</scope>
    <source>
        <tissue evidence="7">Leaf</tissue>
    </source>
</reference>
<proteinExistence type="predicted"/>
<evidence type="ECO:0000313" key="8">
    <source>
        <dbReference type="Proteomes" id="UP000501690"/>
    </source>
</evidence>
<dbReference type="AlphaFoldDB" id="A0A4D6KR39"/>
<dbReference type="InterPro" id="IPR044986">
    <property type="entry name" value="KIF15/KIN-12"/>
</dbReference>
<sequence>MWKETRTSVRRNPQSETNENELEAWQNPINFPPPRTPLNSITDPSQCQELEPARQHRFGSATPRLSGRVGKPHSEPNSAQSTPARNASRVSLGGGRASACALLKETEFCVNVPHFELKDDPSFWTDHNVQMFMAK</sequence>